<dbReference type="EMBL" id="LR215050">
    <property type="protein sequence ID" value="VEU82436.1"/>
    <property type="molecule type" value="Genomic_DNA"/>
</dbReference>
<dbReference type="Gene3D" id="3.30.1460.30">
    <property type="entry name" value="YgaC/TfoX-N like chaperone"/>
    <property type="match status" value="1"/>
</dbReference>
<keyword evidence="3" id="KW-1185">Reference proteome</keyword>
<dbReference type="Proteomes" id="UP000290909">
    <property type="component" value="Chromosome"/>
</dbReference>
<name>A0A449BIZ9_9MOLU</name>
<dbReference type="InterPro" id="IPR007076">
    <property type="entry name" value="TfoX_N"/>
</dbReference>
<feature type="domain" description="TfoX N-terminal" evidence="1">
    <location>
        <begin position="13"/>
        <end position="59"/>
    </location>
</feature>
<dbReference type="Pfam" id="PF04993">
    <property type="entry name" value="TfoX_N"/>
    <property type="match status" value="1"/>
</dbReference>
<evidence type="ECO:0000313" key="2">
    <source>
        <dbReference type="EMBL" id="VEU82436.1"/>
    </source>
</evidence>
<evidence type="ECO:0000313" key="3">
    <source>
        <dbReference type="Proteomes" id="UP000290909"/>
    </source>
</evidence>
<protein>
    <submittedName>
        <fullName evidence="2">Regulator of competence-specific genes</fullName>
    </submittedName>
</protein>
<accession>A0A449BIZ9</accession>
<proteinExistence type="predicted"/>
<dbReference type="RefSeq" id="WP_035368073.1">
    <property type="nucleotide sequence ID" value="NZ_LR215050.1"/>
</dbReference>
<dbReference type="SUPFAM" id="SSF159894">
    <property type="entry name" value="YgaC/TfoX-N like"/>
    <property type="match status" value="1"/>
</dbReference>
<dbReference type="STRING" id="1408416.GCA_000702765_00043"/>
<sequence length="99" mass="11733">MATSKEFKTFILEQLSLLDNIKCRPMMGGYLLYYKDCLFGGLYQERLMVKKVEENKKFNLIEDNPYEGAKPMYLIEELDNREHLRDIIISTYEGLINIK</sequence>
<gene>
    <name evidence="2" type="ORF">NCTC10172_00447</name>
</gene>
<reference evidence="2 3" key="1">
    <citation type="submission" date="2019-01" db="EMBL/GenBank/DDBJ databases">
        <authorList>
            <consortium name="Pathogen Informatics"/>
        </authorList>
    </citation>
    <scope>NUCLEOTIDE SEQUENCE [LARGE SCALE GENOMIC DNA]</scope>
    <source>
        <strain evidence="2 3">NCTC10172</strain>
    </source>
</reference>
<organism evidence="2 3">
    <name type="scientific">Acholeplasma hippikon</name>
    <dbReference type="NCBI Taxonomy" id="264636"/>
    <lineage>
        <taxon>Bacteria</taxon>
        <taxon>Bacillati</taxon>
        <taxon>Mycoplasmatota</taxon>
        <taxon>Mollicutes</taxon>
        <taxon>Acholeplasmatales</taxon>
        <taxon>Acholeplasmataceae</taxon>
        <taxon>Acholeplasma</taxon>
    </lineage>
</organism>
<dbReference type="AlphaFoldDB" id="A0A449BIZ9"/>
<evidence type="ECO:0000259" key="1">
    <source>
        <dbReference type="Pfam" id="PF04993"/>
    </source>
</evidence>
<dbReference type="KEGG" id="ahk:NCTC10172_00447"/>